<dbReference type="RefSeq" id="WP_377130851.1">
    <property type="nucleotide sequence ID" value="NZ_JBHSFI010000001.1"/>
</dbReference>
<keyword evidence="2" id="KW-0472">Membrane</keyword>
<organism evidence="3 4">
    <name type="scientific">Promicromonospora alba</name>
    <dbReference type="NCBI Taxonomy" id="1616110"/>
    <lineage>
        <taxon>Bacteria</taxon>
        <taxon>Bacillati</taxon>
        <taxon>Actinomycetota</taxon>
        <taxon>Actinomycetes</taxon>
        <taxon>Micrococcales</taxon>
        <taxon>Promicromonosporaceae</taxon>
        <taxon>Promicromonospora</taxon>
    </lineage>
</organism>
<keyword evidence="4" id="KW-1185">Reference proteome</keyword>
<evidence type="ECO:0000256" key="1">
    <source>
        <dbReference type="SAM" id="MobiDB-lite"/>
    </source>
</evidence>
<keyword evidence="2" id="KW-1133">Transmembrane helix</keyword>
<feature type="region of interest" description="Disordered" evidence="1">
    <location>
        <begin position="288"/>
        <end position="316"/>
    </location>
</feature>
<sequence length="316" mass="33570">MEDEELARARRALRGVDPELDLARVYAESRARAHGVDEHLDGDEHRYAQQHEPEHWATDERVVVLLHDLDAKPRRGRSSAHRGRALVWGVAAAAAAAVVVTVVNLPAPGVQPGSSPGTSAGTSLSPTDDPEPRPSPTLALTPSEVVDRAAPAVADAGCKVKTHSTLGAESATRVDGSLATDTGTPKPIPLSTQPLDVLQVATVTAALDLSGLEGRDHRLNDEYLLEEKDGRTLVRIQFDPPGELVLGGELTRLDVVIDTATWLPYTAETWARSDDGKGYQVHSEFSWTSCAAPSSSPSPAATDDDLAPADTGSRSR</sequence>
<proteinExistence type="predicted"/>
<dbReference type="EMBL" id="JBHSFI010000001">
    <property type="protein sequence ID" value="MFC4626595.1"/>
    <property type="molecule type" value="Genomic_DNA"/>
</dbReference>
<protein>
    <submittedName>
        <fullName evidence="3">Uncharacterized protein</fullName>
    </submittedName>
</protein>
<evidence type="ECO:0000313" key="4">
    <source>
        <dbReference type="Proteomes" id="UP001596011"/>
    </source>
</evidence>
<reference evidence="4" key="1">
    <citation type="journal article" date="2019" name="Int. J. Syst. Evol. Microbiol.">
        <title>The Global Catalogue of Microorganisms (GCM) 10K type strain sequencing project: providing services to taxonomists for standard genome sequencing and annotation.</title>
        <authorList>
            <consortium name="The Broad Institute Genomics Platform"/>
            <consortium name="The Broad Institute Genome Sequencing Center for Infectious Disease"/>
            <person name="Wu L."/>
            <person name="Ma J."/>
        </authorList>
    </citation>
    <scope>NUCLEOTIDE SEQUENCE [LARGE SCALE GENOMIC DNA]</scope>
    <source>
        <strain evidence="4">CCUG 42722</strain>
    </source>
</reference>
<feature type="compositionally biased region" description="Low complexity" evidence="1">
    <location>
        <begin position="291"/>
        <end position="301"/>
    </location>
</feature>
<name>A0ABV9HAQ9_9MICO</name>
<evidence type="ECO:0000313" key="3">
    <source>
        <dbReference type="EMBL" id="MFC4626595.1"/>
    </source>
</evidence>
<comment type="caution">
    <text evidence="3">The sequence shown here is derived from an EMBL/GenBank/DDBJ whole genome shotgun (WGS) entry which is preliminary data.</text>
</comment>
<dbReference type="Proteomes" id="UP001596011">
    <property type="component" value="Unassembled WGS sequence"/>
</dbReference>
<feature type="transmembrane region" description="Helical" evidence="2">
    <location>
        <begin position="85"/>
        <end position="105"/>
    </location>
</feature>
<gene>
    <name evidence="3" type="ORF">ACFO6V_00015</name>
</gene>
<feature type="compositionally biased region" description="Low complexity" evidence="1">
    <location>
        <begin position="108"/>
        <end position="127"/>
    </location>
</feature>
<keyword evidence="2" id="KW-0812">Transmembrane</keyword>
<feature type="region of interest" description="Disordered" evidence="1">
    <location>
        <begin position="108"/>
        <end position="144"/>
    </location>
</feature>
<evidence type="ECO:0000256" key="2">
    <source>
        <dbReference type="SAM" id="Phobius"/>
    </source>
</evidence>
<accession>A0ABV9HAQ9</accession>